<dbReference type="AlphaFoldDB" id="A0AAD3E2C3"/>
<comment type="caution">
    <text evidence="3">The sequence shown here is derived from an EMBL/GenBank/DDBJ whole genome shotgun (WGS) entry which is preliminary data.</text>
</comment>
<gene>
    <name evidence="3" type="ORF">Agub_g14653</name>
</gene>
<feature type="region of interest" description="Disordered" evidence="1">
    <location>
        <begin position="1"/>
        <end position="93"/>
    </location>
</feature>
<evidence type="ECO:0000256" key="1">
    <source>
        <dbReference type="SAM" id="MobiDB-lite"/>
    </source>
</evidence>
<proteinExistence type="predicted"/>
<evidence type="ECO:0000313" key="3">
    <source>
        <dbReference type="EMBL" id="GFR52138.1"/>
    </source>
</evidence>
<organism evidence="3 4">
    <name type="scientific">Astrephomene gubernaculifera</name>
    <dbReference type="NCBI Taxonomy" id="47775"/>
    <lineage>
        <taxon>Eukaryota</taxon>
        <taxon>Viridiplantae</taxon>
        <taxon>Chlorophyta</taxon>
        <taxon>core chlorophytes</taxon>
        <taxon>Chlorophyceae</taxon>
        <taxon>CS clade</taxon>
        <taxon>Chlamydomonadales</taxon>
        <taxon>Astrephomenaceae</taxon>
        <taxon>Astrephomene</taxon>
    </lineage>
</organism>
<feature type="compositionally biased region" description="Basic and acidic residues" evidence="1">
    <location>
        <begin position="21"/>
        <end position="41"/>
    </location>
</feature>
<reference evidence="3 4" key="1">
    <citation type="journal article" date="2021" name="Sci. Rep.">
        <title>Genome sequencing of the multicellular alga Astrephomene provides insights into convergent evolution of germ-soma differentiation.</title>
        <authorList>
            <person name="Yamashita S."/>
            <person name="Yamamoto K."/>
            <person name="Matsuzaki R."/>
            <person name="Suzuki S."/>
            <person name="Yamaguchi H."/>
            <person name="Hirooka S."/>
            <person name="Minakuchi Y."/>
            <person name="Miyagishima S."/>
            <person name="Kawachi M."/>
            <person name="Toyoda A."/>
            <person name="Nozaki H."/>
        </authorList>
    </citation>
    <scope>NUCLEOTIDE SEQUENCE [LARGE SCALE GENOMIC DNA]</scope>
    <source>
        <strain evidence="3 4">NIES-4017</strain>
    </source>
</reference>
<feature type="region of interest" description="Disordered" evidence="1">
    <location>
        <begin position="324"/>
        <end position="345"/>
    </location>
</feature>
<feature type="domain" description="RNA helicase aquarius N-terminal" evidence="2">
    <location>
        <begin position="134"/>
        <end position="431"/>
    </location>
</feature>
<protein>
    <recommendedName>
        <fullName evidence="2">RNA helicase aquarius N-terminal domain-containing protein</fullName>
    </recommendedName>
</protein>
<evidence type="ECO:0000313" key="4">
    <source>
        <dbReference type="Proteomes" id="UP001054857"/>
    </source>
</evidence>
<dbReference type="EMBL" id="BMAR01000058">
    <property type="protein sequence ID" value="GFR52138.1"/>
    <property type="molecule type" value="Genomic_DNA"/>
</dbReference>
<feature type="compositionally biased region" description="Basic and acidic residues" evidence="1">
    <location>
        <begin position="1"/>
        <end position="11"/>
    </location>
</feature>
<feature type="non-terminal residue" evidence="3">
    <location>
        <position position="476"/>
    </location>
</feature>
<feature type="compositionally biased region" description="Polar residues" evidence="1">
    <location>
        <begin position="75"/>
        <end position="92"/>
    </location>
</feature>
<accession>A0AAD3E2C3</accession>
<evidence type="ECO:0000259" key="2">
    <source>
        <dbReference type="Pfam" id="PF16399"/>
    </source>
</evidence>
<feature type="compositionally biased region" description="Basic and acidic residues" evidence="1">
    <location>
        <begin position="324"/>
        <end position="335"/>
    </location>
</feature>
<keyword evidence="4" id="KW-1185">Reference proteome</keyword>
<sequence length="476" mass="52465">MADNGESRNESEPQTMVEVNEEQHAEPVQDTEQGNRQEEKQQQGAEGGDGGEEPAAKKPRLSSAPKFAPKELQAQGPTPTKAQPRWGNQTNVMPPPRHGMGRWPVPMQQQQQQAGQQVPKGSQLTVAEIATDKLTKLARRNWSNEARAQDKPPEFKPKLVQSIYRTELGGGSSRGPSLRRVMMLEVSQYLENYLWPNFDPETASFEHVMSILLMINEKFREGIPAWTCFHTREDAFPGFFRRVVSLKDGREEAMRMHERTAYVLFMIRAFQSLEDEMVRGQVLRVVSLPLWHSLSPGRLQLELHAHEALAKHWKAAAKKEAKAAAKKAKAGDKGGGEGAGGGGYVPVPQRPEVRFLPQLLEEFLAVMDKVVVPPVAEGCSPSLDRGALLYCERFLEFLIDLLSQLPTRRFVRTLLDDRALLVKCRMSKLFKYSPPPPGAAAAAEAAAKAAKAAAAAAAKAARAAARAGEQQGEGGD</sequence>
<dbReference type="Proteomes" id="UP001054857">
    <property type="component" value="Unassembled WGS sequence"/>
</dbReference>
<dbReference type="Pfam" id="PF16399">
    <property type="entry name" value="Aquarius_N_1st"/>
    <property type="match status" value="1"/>
</dbReference>
<dbReference type="InterPro" id="IPR032174">
    <property type="entry name" value="Aquarius_N"/>
</dbReference>
<name>A0AAD3E2C3_9CHLO</name>